<dbReference type="STRING" id="573058.SAMN00017477_0525"/>
<evidence type="ECO:0000313" key="2">
    <source>
        <dbReference type="EMBL" id="SMB83087.1"/>
    </source>
</evidence>
<dbReference type="Pfam" id="PF14242">
    <property type="entry name" value="DUF4342"/>
    <property type="match status" value="1"/>
</dbReference>
<dbReference type="RefSeq" id="WP_084230196.1">
    <property type="nucleotide sequence ID" value="NZ_FWWR01000009.1"/>
</dbReference>
<protein>
    <recommendedName>
        <fullName evidence="1">DUF4342 domain-containing protein</fullName>
    </recommendedName>
</protein>
<dbReference type="InterPro" id="IPR025642">
    <property type="entry name" value="DUF4342"/>
</dbReference>
<dbReference type="AlphaFoldDB" id="A0A1W1UPR7"/>
<name>A0A1W1UPR7_PEPAS</name>
<organism evidence="2 3">
    <name type="scientific">Peptoniphilus asaccharolyticus DSM 20463</name>
    <dbReference type="NCBI Taxonomy" id="573058"/>
    <lineage>
        <taxon>Bacteria</taxon>
        <taxon>Bacillati</taxon>
        <taxon>Bacillota</taxon>
        <taxon>Tissierellia</taxon>
        <taxon>Tissierellales</taxon>
        <taxon>Peptoniphilaceae</taxon>
        <taxon>Peptoniphilus</taxon>
    </lineage>
</organism>
<dbReference type="InterPro" id="IPR009060">
    <property type="entry name" value="UBA-like_sf"/>
</dbReference>
<evidence type="ECO:0000259" key="1">
    <source>
        <dbReference type="Pfam" id="PF14242"/>
    </source>
</evidence>
<feature type="domain" description="DUF4342" evidence="1">
    <location>
        <begin position="62"/>
        <end position="128"/>
    </location>
</feature>
<dbReference type="Gene3D" id="1.10.8.10">
    <property type="entry name" value="DNA helicase RuvA subunit, C-terminal domain"/>
    <property type="match status" value="1"/>
</dbReference>
<dbReference type="EMBL" id="FWWR01000009">
    <property type="protein sequence ID" value="SMB83087.1"/>
    <property type="molecule type" value="Genomic_DNA"/>
</dbReference>
<gene>
    <name evidence="2" type="ORF">SAMN00017477_0525</name>
</gene>
<accession>A0A1W1UPR7</accession>
<dbReference type="OrthoDB" id="1698892at2"/>
<sequence length="147" mass="16483">MITIEKVDYVMNVTGADYKVVKNALLDANGDVEKAVEIIRASVNHYENEEKEKNDFFKFEDIRFEDIKTAIKDIWNTTNATKILVEKDGETVINISLTAASLGAILAPIATFIGMGSGLIADYDFKIVTADKEEINIKEYILNMKNK</sequence>
<proteinExistence type="predicted"/>
<evidence type="ECO:0000313" key="3">
    <source>
        <dbReference type="Proteomes" id="UP000192368"/>
    </source>
</evidence>
<dbReference type="SUPFAM" id="SSF46934">
    <property type="entry name" value="UBA-like"/>
    <property type="match status" value="1"/>
</dbReference>
<keyword evidence="3" id="KW-1185">Reference proteome</keyword>
<dbReference type="Proteomes" id="UP000192368">
    <property type="component" value="Unassembled WGS sequence"/>
</dbReference>
<reference evidence="3" key="1">
    <citation type="submission" date="2017-04" db="EMBL/GenBank/DDBJ databases">
        <authorList>
            <person name="Varghese N."/>
            <person name="Submissions S."/>
        </authorList>
    </citation>
    <scope>NUCLEOTIDE SEQUENCE [LARGE SCALE GENOMIC DNA]</scope>
    <source>
        <strain evidence="3">DSM 20463</strain>
    </source>
</reference>